<evidence type="ECO:0000256" key="1">
    <source>
        <dbReference type="SAM" id="Phobius"/>
    </source>
</evidence>
<dbReference type="Proteomes" id="UP000509371">
    <property type="component" value="Chromosome"/>
</dbReference>
<evidence type="ECO:0000313" key="2">
    <source>
        <dbReference type="EMBL" id="QKK80810.1"/>
    </source>
</evidence>
<dbReference type="AlphaFoldDB" id="A0A859D1H0"/>
<accession>A0A859D1H0</accession>
<organism evidence="2 3">
    <name type="scientific">Marinomonas primoryensis</name>
    <dbReference type="NCBI Taxonomy" id="178399"/>
    <lineage>
        <taxon>Bacteria</taxon>
        <taxon>Pseudomonadati</taxon>
        <taxon>Pseudomonadota</taxon>
        <taxon>Gammaproteobacteria</taxon>
        <taxon>Oceanospirillales</taxon>
        <taxon>Oceanospirillaceae</taxon>
        <taxon>Marinomonas</taxon>
    </lineage>
</organism>
<keyword evidence="1" id="KW-0472">Membrane</keyword>
<keyword evidence="1" id="KW-0812">Transmembrane</keyword>
<feature type="transmembrane region" description="Helical" evidence="1">
    <location>
        <begin position="12"/>
        <end position="36"/>
    </location>
</feature>
<gene>
    <name evidence="2" type="ORF">MP3633_2083</name>
</gene>
<name>A0A859D1H0_9GAMM</name>
<protein>
    <submittedName>
        <fullName evidence="2">Uncharacterized protein</fullName>
    </submittedName>
</protein>
<evidence type="ECO:0000313" key="3">
    <source>
        <dbReference type="Proteomes" id="UP000509371"/>
    </source>
</evidence>
<reference evidence="2 3" key="1">
    <citation type="submission" date="2020-06" db="EMBL/GenBank/DDBJ databases">
        <authorList>
            <person name="Voronona O.L."/>
            <person name="Aksenova E.I."/>
            <person name="Kunda M.S."/>
            <person name="Semenov A.N."/>
            <person name="Ryzhova N."/>
        </authorList>
    </citation>
    <scope>NUCLEOTIDE SEQUENCE [LARGE SCALE GENOMIC DNA]</scope>
    <source>
        <strain evidence="2 3">MPKMM3633</strain>
    </source>
</reference>
<proteinExistence type="predicted"/>
<keyword evidence="1" id="KW-1133">Transmembrane helix</keyword>
<dbReference type="EMBL" id="CP054301">
    <property type="protein sequence ID" value="QKK80810.1"/>
    <property type="molecule type" value="Genomic_DNA"/>
</dbReference>
<sequence length="48" mass="5172">MSIESIKKYQTMSGIFLFGAFVQISVKPLGVSFSILNASTVASCFLPL</sequence>
<dbReference type="KEGG" id="mpri:MP3633_2083"/>